<feature type="region of interest" description="Disordered" evidence="1">
    <location>
        <begin position="90"/>
        <end position="112"/>
    </location>
</feature>
<evidence type="ECO:0000313" key="2">
    <source>
        <dbReference type="EMBL" id="GAA3721983.1"/>
    </source>
</evidence>
<evidence type="ECO:0000256" key="1">
    <source>
        <dbReference type="SAM" id="MobiDB-lite"/>
    </source>
</evidence>
<gene>
    <name evidence="2" type="ORF">GCM10022399_42900</name>
</gene>
<evidence type="ECO:0000313" key="3">
    <source>
        <dbReference type="Proteomes" id="UP001501468"/>
    </source>
</evidence>
<name>A0ABP7ENX3_9MICO</name>
<keyword evidence="3" id="KW-1185">Reference proteome</keyword>
<organism evidence="2 3">
    <name type="scientific">Terrabacter ginsenosidimutans</name>
    <dbReference type="NCBI Taxonomy" id="490575"/>
    <lineage>
        <taxon>Bacteria</taxon>
        <taxon>Bacillati</taxon>
        <taxon>Actinomycetota</taxon>
        <taxon>Actinomycetes</taxon>
        <taxon>Micrococcales</taxon>
        <taxon>Intrasporangiaceae</taxon>
        <taxon>Terrabacter</taxon>
    </lineage>
</organism>
<dbReference type="RefSeq" id="WP_344951855.1">
    <property type="nucleotide sequence ID" value="NZ_BAABDC010000014.1"/>
</dbReference>
<accession>A0ABP7ENX3</accession>
<sequence length="112" mass="11869">MAGISRVTVPAGLRATRHPGVEDVALPQRPEKRRVPCAHARLNTRRQVGWEVRNEPGSGWNSVIRLMARRAPGVIVEVPPAAGLVVRTTPASARSSSMPVHGGEALPTTAVG</sequence>
<reference evidence="3" key="1">
    <citation type="journal article" date="2019" name="Int. J. Syst. Evol. Microbiol.">
        <title>The Global Catalogue of Microorganisms (GCM) 10K type strain sequencing project: providing services to taxonomists for standard genome sequencing and annotation.</title>
        <authorList>
            <consortium name="The Broad Institute Genomics Platform"/>
            <consortium name="The Broad Institute Genome Sequencing Center for Infectious Disease"/>
            <person name="Wu L."/>
            <person name="Ma J."/>
        </authorList>
    </citation>
    <scope>NUCLEOTIDE SEQUENCE [LARGE SCALE GENOMIC DNA]</scope>
    <source>
        <strain evidence="3">JCM 17125</strain>
    </source>
</reference>
<dbReference type="Proteomes" id="UP001501468">
    <property type="component" value="Unassembled WGS sequence"/>
</dbReference>
<protein>
    <submittedName>
        <fullName evidence="2">Uncharacterized protein</fullName>
    </submittedName>
</protein>
<proteinExistence type="predicted"/>
<comment type="caution">
    <text evidence="2">The sequence shown here is derived from an EMBL/GenBank/DDBJ whole genome shotgun (WGS) entry which is preliminary data.</text>
</comment>
<dbReference type="EMBL" id="BAABDC010000014">
    <property type="protein sequence ID" value="GAA3721983.1"/>
    <property type="molecule type" value="Genomic_DNA"/>
</dbReference>